<evidence type="ECO:0000256" key="2">
    <source>
        <dbReference type="PROSITE-ProRule" id="PRU00252"/>
    </source>
</evidence>
<dbReference type="EMBL" id="LR015685">
    <property type="protein sequence ID" value="SVE85304.1"/>
    <property type="molecule type" value="mRNA"/>
</dbReference>
<dbReference type="InterPro" id="IPR011344">
    <property type="entry name" value="ssDNA-bd"/>
</dbReference>
<sequence length="182" mass="20460">MDDHSVALPAAGKSDNNVESNEGSRFISNMSRFALSRQIYLSCRKQVDSDEWRTHTTNNNTGETTPLTVGVEKTINSVTLLGRVGSNPVKRGSLEHPVVTFSLATNSNYSYPNGDVNQKTEWHRICVFKPYLRDSILKYTNKGQRVFVQGRIIYGEVKEPEGNLRHTCSIVADDVIYFRNSS</sequence>
<dbReference type="AlphaFoldDB" id="A0A4Y7MXG0"/>
<dbReference type="PROSITE" id="PS50935">
    <property type="entry name" value="SSB"/>
    <property type="match status" value="1"/>
</dbReference>
<dbReference type="InterPro" id="IPR012340">
    <property type="entry name" value="NA-bd_OB-fold"/>
</dbReference>
<evidence type="ECO:0000256" key="3">
    <source>
        <dbReference type="SAM" id="MobiDB-lite"/>
    </source>
</evidence>
<dbReference type="GO" id="GO:0006260">
    <property type="term" value="P:DNA replication"/>
    <property type="evidence" value="ECO:0007669"/>
    <property type="project" value="InterPro"/>
</dbReference>
<dbReference type="FunFam" id="2.40.50.140:FF:000269">
    <property type="entry name" value="Single-stranded DNA-binding protein"/>
    <property type="match status" value="1"/>
</dbReference>
<gene>
    <name evidence="4" type="primary">EOG090X0O5J</name>
</gene>
<dbReference type="PANTHER" id="PTHR10302">
    <property type="entry name" value="SINGLE-STRANDED DNA-BINDING PROTEIN"/>
    <property type="match status" value="1"/>
</dbReference>
<dbReference type="Pfam" id="PF00436">
    <property type="entry name" value="SSB"/>
    <property type="match status" value="1"/>
</dbReference>
<dbReference type="CDD" id="cd04496">
    <property type="entry name" value="SSB_OBF"/>
    <property type="match status" value="1"/>
</dbReference>
<proteinExistence type="evidence at transcript level"/>
<reference evidence="4" key="1">
    <citation type="submission" date="2018-08" db="EMBL/GenBank/DDBJ databases">
        <authorList>
            <person name="Cornetti L."/>
        </authorList>
    </citation>
    <scope>NUCLEOTIDE SEQUENCE</scope>
    <source>
        <strain evidence="4">TCO</strain>
    </source>
</reference>
<evidence type="ECO:0000256" key="1">
    <source>
        <dbReference type="ARBA" id="ARBA00023125"/>
    </source>
</evidence>
<dbReference type="GO" id="GO:0003697">
    <property type="term" value="F:single-stranded DNA binding"/>
    <property type="evidence" value="ECO:0007669"/>
    <property type="project" value="InterPro"/>
</dbReference>
<evidence type="ECO:0000313" key="4">
    <source>
        <dbReference type="EMBL" id="SVE85304.1"/>
    </source>
</evidence>
<dbReference type="SUPFAM" id="SSF50249">
    <property type="entry name" value="Nucleic acid-binding proteins"/>
    <property type="match status" value="1"/>
</dbReference>
<feature type="region of interest" description="Disordered" evidence="3">
    <location>
        <begin position="1"/>
        <end position="23"/>
    </location>
</feature>
<dbReference type="PANTHER" id="PTHR10302:SF0">
    <property type="entry name" value="SINGLE-STRANDED DNA-BINDING PROTEIN, MITOCHONDRIAL"/>
    <property type="match status" value="1"/>
</dbReference>
<accession>A0A4Y7MXG0</accession>
<feature type="compositionally biased region" description="Polar residues" evidence="3">
    <location>
        <begin position="14"/>
        <end position="23"/>
    </location>
</feature>
<dbReference type="Gene3D" id="2.40.50.140">
    <property type="entry name" value="Nucleic acid-binding proteins"/>
    <property type="match status" value="1"/>
</dbReference>
<organism evidence="4">
    <name type="scientific">Daphnia pulex</name>
    <name type="common">Water flea</name>
    <dbReference type="NCBI Taxonomy" id="6669"/>
    <lineage>
        <taxon>Eukaryota</taxon>
        <taxon>Metazoa</taxon>
        <taxon>Ecdysozoa</taxon>
        <taxon>Arthropoda</taxon>
        <taxon>Crustacea</taxon>
        <taxon>Branchiopoda</taxon>
        <taxon>Diplostraca</taxon>
        <taxon>Cladocera</taxon>
        <taxon>Anomopoda</taxon>
        <taxon>Daphniidae</taxon>
        <taxon>Daphnia</taxon>
    </lineage>
</organism>
<keyword evidence="1 2" id="KW-0238">DNA-binding</keyword>
<dbReference type="InterPro" id="IPR000424">
    <property type="entry name" value="Primosome_PriB/ssb"/>
</dbReference>
<dbReference type="OrthoDB" id="1078367at2759"/>
<protein>
    <submittedName>
        <fullName evidence="4">EOG090X0O5J</fullName>
    </submittedName>
</protein>
<dbReference type="NCBIfam" id="TIGR00621">
    <property type="entry name" value="ssb"/>
    <property type="match status" value="1"/>
</dbReference>
<name>A0A4Y7MXG0_DAPPU</name>